<dbReference type="EMBL" id="LR590481">
    <property type="protein sequence ID" value="VTQ88726.1"/>
    <property type="molecule type" value="Genomic_DNA"/>
</dbReference>
<keyword evidence="4" id="KW-1185">Reference proteome</keyword>
<accession>A0A4U9RC24</accession>
<dbReference type="InterPro" id="IPR055634">
    <property type="entry name" value="DUF7210"/>
</dbReference>
<evidence type="ECO:0000256" key="1">
    <source>
        <dbReference type="SAM" id="MobiDB-lite"/>
    </source>
</evidence>
<name>A0A4U9RC24_HATHI</name>
<feature type="domain" description="DUF7210" evidence="2">
    <location>
        <begin position="7"/>
        <end position="43"/>
    </location>
</feature>
<reference evidence="3 4" key="1">
    <citation type="submission" date="2019-05" db="EMBL/GenBank/DDBJ databases">
        <authorList>
            <consortium name="Pathogen Informatics"/>
        </authorList>
    </citation>
    <scope>NUCLEOTIDE SEQUENCE [LARGE SCALE GENOMIC DNA]</scope>
    <source>
        <strain evidence="3 4">NCTC503</strain>
    </source>
</reference>
<proteinExistence type="predicted"/>
<sequence length="65" mass="7445">MAKKSIKVKALVNLKYDKECFTVGDELKVRVEDVKEMHEKGYAELLEETPEENQDSEGELSKEGE</sequence>
<dbReference type="Pfam" id="PF23843">
    <property type="entry name" value="DUF7210"/>
    <property type="match status" value="1"/>
</dbReference>
<dbReference type="RefSeq" id="WP_138209955.1">
    <property type="nucleotide sequence ID" value="NZ_CBCRUQ010000020.1"/>
</dbReference>
<protein>
    <recommendedName>
        <fullName evidence="2">DUF7210 domain-containing protein</fullName>
    </recommendedName>
</protein>
<dbReference type="Proteomes" id="UP000308489">
    <property type="component" value="Chromosome 1"/>
</dbReference>
<dbReference type="OrthoDB" id="9971906at2"/>
<dbReference type="KEGG" id="hhw:NCTC503_01284"/>
<evidence type="ECO:0000313" key="3">
    <source>
        <dbReference type="EMBL" id="VTQ88726.1"/>
    </source>
</evidence>
<organism evidence="3 4">
    <name type="scientific">Hathewaya histolytica</name>
    <name type="common">Clostridium histolyticum</name>
    <dbReference type="NCBI Taxonomy" id="1498"/>
    <lineage>
        <taxon>Bacteria</taxon>
        <taxon>Bacillati</taxon>
        <taxon>Bacillota</taxon>
        <taxon>Clostridia</taxon>
        <taxon>Eubacteriales</taxon>
        <taxon>Clostridiaceae</taxon>
        <taxon>Hathewaya</taxon>
    </lineage>
</organism>
<feature type="region of interest" description="Disordered" evidence="1">
    <location>
        <begin position="43"/>
        <end position="65"/>
    </location>
</feature>
<evidence type="ECO:0000259" key="2">
    <source>
        <dbReference type="Pfam" id="PF23843"/>
    </source>
</evidence>
<feature type="compositionally biased region" description="Acidic residues" evidence="1">
    <location>
        <begin position="45"/>
        <end position="58"/>
    </location>
</feature>
<dbReference type="AlphaFoldDB" id="A0A4U9RC24"/>
<gene>
    <name evidence="3" type="ORF">NCTC503_01284</name>
</gene>
<evidence type="ECO:0000313" key="4">
    <source>
        <dbReference type="Proteomes" id="UP000308489"/>
    </source>
</evidence>